<feature type="signal peptide" evidence="1">
    <location>
        <begin position="1"/>
        <end position="39"/>
    </location>
</feature>
<evidence type="ECO:0000313" key="4">
    <source>
        <dbReference type="Proteomes" id="UP000215002"/>
    </source>
</evidence>
<accession>A0A223P3Q4</accession>
<dbReference type="AlphaFoldDB" id="A0A223P3Q4"/>
<sequence>MKTTNTQNQPLKNKKMKTSILTIAILFATILGISQSSYAASGSNLEETTTITNVSNISEIEIHGNVELYLSDGAADQVKVYNKYYSDNALVQDQNGLLRISSYSTQRLRVWVTVSQLQKLSIYDNVLVKSFGKISSIDLDVKLYNNAAAQLDMDTFAASISLNDQTKADLKGNITEGKLKYDQSAFLNISQLNIQHLTKTENFNMDDNSLAELAVI</sequence>
<evidence type="ECO:0000313" key="3">
    <source>
        <dbReference type="EMBL" id="ASU36451.1"/>
    </source>
</evidence>
<dbReference type="Gene3D" id="2.160.20.120">
    <property type="match status" value="1"/>
</dbReference>
<protein>
    <recommendedName>
        <fullName evidence="2">Putative auto-transporter adhesin head GIN domain-containing protein</fullName>
    </recommendedName>
</protein>
<keyword evidence="4" id="KW-1185">Reference proteome</keyword>
<dbReference type="Pfam" id="PF10988">
    <property type="entry name" value="DUF2807"/>
    <property type="match status" value="1"/>
</dbReference>
<dbReference type="InterPro" id="IPR021255">
    <property type="entry name" value="DUF2807"/>
</dbReference>
<gene>
    <name evidence="3" type="ORF">MuYL_4566</name>
</gene>
<feature type="chain" id="PRO_5012081523" description="Putative auto-transporter adhesin head GIN domain-containing protein" evidence="1">
    <location>
        <begin position="40"/>
        <end position="216"/>
    </location>
</feature>
<organism evidence="3 4">
    <name type="scientific">Mucilaginibacter xinganensis</name>
    <dbReference type="NCBI Taxonomy" id="1234841"/>
    <lineage>
        <taxon>Bacteria</taxon>
        <taxon>Pseudomonadati</taxon>
        <taxon>Bacteroidota</taxon>
        <taxon>Sphingobacteriia</taxon>
        <taxon>Sphingobacteriales</taxon>
        <taxon>Sphingobacteriaceae</taxon>
        <taxon>Mucilaginibacter</taxon>
    </lineage>
</organism>
<reference evidence="3 4" key="1">
    <citation type="submission" date="2017-08" db="EMBL/GenBank/DDBJ databases">
        <title>Complete genome sequence of Mucilaginibacter sp. strain BJC16-A31.</title>
        <authorList>
            <consortium name="Henan University of Science and Technology"/>
            <person name="You X."/>
        </authorList>
    </citation>
    <scope>NUCLEOTIDE SEQUENCE [LARGE SCALE GENOMIC DNA]</scope>
    <source>
        <strain evidence="3 4">BJC16-A31</strain>
    </source>
</reference>
<feature type="domain" description="Putative auto-transporter adhesin head GIN" evidence="2">
    <location>
        <begin position="58"/>
        <end position="198"/>
    </location>
</feature>
<keyword evidence="1" id="KW-0732">Signal</keyword>
<dbReference type="EMBL" id="CP022743">
    <property type="protein sequence ID" value="ASU36451.1"/>
    <property type="molecule type" value="Genomic_DNA"/>
</dbReference>
<dbReference type="Proteomes" id="UP000215002">
    <property type="component" value="Chromosome"/>
</dbReference>
<proteinExistence type="predicted"/>
<dbReference type="KEGG" id="muc:MuYL_4566"/>
<name>A0A223P3Q4_9SPHI</name>
<evidence type="ECO:0000259" key="2">
    <source>
        <dbReference type="Pfam" id="PF10988"/>
    </source>
</evidence>
<evidence type="ECO:0000256" key="1">
    <source>
        <dbReference type="SAM" id="SignalP"/>
    </source>
</evidence>